<protein>
    <submittedName>
        <fullName evidence="3">Unannotated protein</fullName>
    </submittedName>
</protein>
<organism evidence="3">
    <name type="scientific">freshwater metagenome</name>
    <dbReference type="NCBI Taxonomy" id="449393"/>
    <lineage>
        <taxon>unclassified sequences</taxon>
        <taxon>metagenomes</taxon>
        <taxon>ecological metagenomes</taxon>
    </lineage>
</organism>
<reference evidence="3" key="1">
    <citation type="submission" date="2020-05" db="EMBL/GenBank/DDBJ databases">
        <authorList>
            <person name="Chiriac C."/>
            <person name="Salcher M."/>
            <person name="Ghai R."/>
            <person name="Kavagutti S V."/>
        </authorList>
    </citation>
    <scope>NUCLEOTIDE SEQUENCE</scope>
</reference>
<accession>A0A6J6PV15</accession>
<sequence>MARSANRSAAIRHEPPHLEEAPSLDPSAIERRYLLEKARREARMLCHHDARSSSARFWVVIGTLFLFTAVLILLVWADVQRTFGI</sequence>
<keyword evidence="2" id="KW-0472">Membrane</keyword>
<name>A0A6J6PV15_9ZZZZ</name>
<feature type="transmembrane region" description="Helical" evidence="2">
    <location>
        <begin position="57"/>
        <end position="77"/>
    </location>
</feature>
<feature type="region of interest" description="Disordered" evidence="1">
    <location>
        <begin position="1"/>
        <end position="25"/>
    </location>
</feature>
<keyword evidence="2" id="KW-0812">Transmembrane</keyword>
<proteinExistence type="predicted"/>
<dbReference type="AlphaFoldDB" id="A0A6J6PV15"/>
<feature type="compositionally biased region" description="Basic and acidic residues" evidence="1">
    <location>
        <begin position="11"/>
        <end position="20"/>
    </location>
</feature>
<keyword evidence="2" id="KW-1133">Transmembrane helix</keyword>
<evidence type="ECO:0000313" key="3">
    <source>
        <dbReference type="EMBL" id="CAB4700953.1"/>
    </source>
</evidence>
<evidence type="ECO:0000256" key="2">
    <source>
        <dbReference type="SAM" id="Phobius"/>
    </source>
</evidence>
<dbReference type="EMBL" id="CAEZXP010000004">
    <property type="protein sequence ID" value="CAB4700953.1"/>
    <property type="molecule type" value="Genomic_DNA"/>
</dbReference>
<evidence type="ECO:0000256" key="1">
    <source>
        <dbReference type="SAM" id="MobiDB-lite"/>
    </source>
</evidence>
<gene>
    <name evidence="3" type="ORF">UFOPK2399_01356</name>
</gene>